<evidence type="ECO:0000313" key="5">
    <source>
        <dbReference type="Proteomes" id="UP000265160"/>
    </source>
</evidence>
<proteinExistence type="predicted"/>
<evidence type="ECO:0000256" key="2">
    <source>
        <dbReference type="ARBA" id="ARBA00022859"/>
    </source>
</evidence>
<reference evidence="4" key="2">
    <citation type="submission" date="2025-08" db="UniProtKB">
        <authorList>
            <consortium name="Ensembl"/>
        </authorList>
    </citation>
    <scope>IDENTIFICATION</scope>
</reference>
<dbReference type="InterPro" id="IPR036179">
    <property type="entry name" value="Ig-like_dom_sf"/>
</dbReference>
<dbReference type="GeneTree" id="ENSGT00940000174883"/>
<keyword evidence="2" id="KW-0391">Immunity</keyword>
<dbReference type="InterPro" id="IPR013783">
    <property type="entry name" value="Ig-like_fold"/>
</dbReference>
<dbReference type="PANTHER" id="PTHR23268:SF28">
    <property type="entry name" value="T CELL RECEPTOR BETA VARIABLE 19"/>
    <property type="match status" value="1"/>
</dbReference>
<dbReference type="GO" id="GO:0002376">
    <property type="term" value="P:immune system process"/>
    <property type="evidence" value="ECO:0007669"/>
    <property type="project" value="UniProtKB-KW"/>
</dbReference>
<dbReference type="Ensembl" id="ENSMZET00005015662.1">
    <property type="protein sequence ID" value="ENSMZEP00005015170.1"/>
    <property type="gene ID" value="ENSMZEG00005011384.1"/>
</dbReference>
<dbReference type="SMART" id="SM00406">
    <property type="entry name" value="IGv"/>
    <property type="match status" value="1"/>
</dbReference>
<evidence type="ECO:0000256" key="1">
    <source>
        <dbReference type="ARBA" id="ARBA00022729"/>
    </source>
</evidence>
<dbReference type="PROSITE" id="PS50835">
    <property type="entry name" value="IG_LIKE"/>
    <property type="match status" value="1"/>
</dbReference>
<dbReference type="AlphaFoldDB" id="A0A3P9BYX0"/>
<dbReference type="Pfam" id="PF07686">
    <property type="entry name" value="V-set"/>
    <property type="match status" value="1"/>
</dbReference>
<name>A0A3P9BYX0_9CICH</name>
<reference evidence="4" key="3">
    <citation type="submission" date="2025-09" db="UniProtKB">
        <authorList>
            <consortium name="Ensembl"/>
        </authorList>
    </citation>
    <scope>IDENTIFICATION</scope>
</reference>
<keyword evidence="5" id="KW-1185">Reference proteome</keyword>
<dbReference type="InterPro" id="IPR050413">
    <property type="entry name" value="TCR_beta_variable"/>
</dbReference>
<dbReference type="GO" id="GO:0007166">
    <property type="term" value="P:cell surface receptor signaling pathway"/>
    <property type="evidence" value="ECO:0007669"/>
    <property type="project" value="TreeGrafter"/>
</dbReference>
<dbReference type="Gene3D" id="2.60.40.10">
    <property type="entry name" value="Immunoglobulins"/>
    <property type="match status" value="1"/>
</dbReference>
<accession>A0A3P9BYX0</accession>
<feature type="domain" description="Ig-like" evidence="3">
    <location>
        <begin position="1"/>
        <end position="104"/>
    </location>
</feature>
<dbReference type="InterPro" id="IPR007110">
    <property type="entry name" value="Ig-like_dom"/>
</dbReference>
<reference evidence="4 5" key="1">
    <citation type="journal article" date="2014" name="Nature">
        <title>The genomic substrate for adaptive radiation in African cichlid fish.</title>
        <authorList>
            <person name="Brawand D."/>
            <person name="Wagner C.E."/>
            <person name="Li Y.I."/>
            <person name="Malinsky M."/>
            <person name="Keller I."/>
            <person name="Fan S."/>
            <person name="Simakov O."/>
            <person name="Ng A.Y."/>
            <person name="Lim Z.W."/>
            <person name="Bezault E."/>
            <person name="Turner-Maier J."/>
            <person name="Johnson J."/>
            <person name="Alcazar R."/>
            <person name="Noh H.J."/>
            <person name="Russell P."/>
            <person name="Aken B."/>
            <person name="Alfoldi J."/>
            <person name="Amemiya C."/>
            <person name="Azzouzi N."/>
            <person name="Baroiller J.F."/>
            <person name="Barloy-Hubler F."/>
            <person name="Berlin A."/>
            <person name="Bloomquist R."/>
            <person name="Carleton K.L."/>
            <person name="Conte M.A."/>
            <person name="D'Cotta H."/>
            <person name="Eshel O."/>
            <person name="Gaffney L."/>
            <person name="Galibert F."/>
            <person name="Gante H.F."/>
            <person name="Gnerre S."/>
            <person name="Greuter L."/>
            <person name="Guyon R."/>
            <person name="Haddad N.S."/>
            <person name="Haerty W."/>
            <person name="Harris R.M."/>
            <person name="Hofmann H.A."/>
            <person name="Hourlier T."/>
            <person name="Hulata G."/>
            <person name="Jaffe D.B."/>
            <person name="Lara M."/>
            <person name="Lee A.P."/>
            <person name="MacCallum I."/>
            <person name="Mwaiko S."/>
            <person name="Nikaido M."/>
            <person name="Nishihara H."/>
            <person name="Ozouf-Costaz C."/>
            <person name="Penman D.J."/>
            <person name="Przybylski D."/>
            <person name="Rakotomanga M."/>
            <person name="Renn S.C.P."/>
            <person name="Ribeiro F.J."/>
            <person name="Ron M."/>
            <person name="Salzburger W."/>
            <person name="Sanchez-Pulido L."/>
            <person name="Santos M.E."/>
            <person name="Searle S."/>
            <person name="Sharpe T."/>
            <person name="Swofford R."/>
            <person name="Tan F.J."/>
            <person name="Williams L."/>
            <person name="Young S."/>
            <person name="Yin S."/>
            <person name="Okada N."/>
            <person name="Kocher T.D."/>
            <person name="Miska E.A."/>
            <person name="Lander E.S."/>
            <person name="Venkatesh B."/>
            <person name="Fernald R.D."/>
            <person name="Meyer A."/>
            <person name="Ponting C.P."/>
            <person name="Streelman J.T."/>
            <person name="Lindblad-Toh K."/>
            <person name="Seehausen O."/>
            <person name="Di Palma F."/>
        </authorList>
    </citation>
    <scope>NUCLEOTIDE SEQUENCE</scope>
</reference>
<sequence length="130" mass="15218">PSVRLFIVKHSLNITDVTQYPKIRTKNVTLDCKQDDSQYYYMYWYRQSSSGKLELLVAYSTGQDNSFIEAPFEKMKYTMSRRSVLNSTLQLHLVEPEDTALYYCASSKTQWFRKPEQLNNNLGGKKKIPT</sequence>
<organism evidence="4 5">
    <name type="scientific">Maylandia zebra</name>
    <name type="common">zebra mbuna</name>
    <dbReference type="NCBI Taxonomy" id="106582"/>
    <lineage>
        <taxon>Eukaryota</taxon>
        <taxon>Metazoa</taxon>
        <taxon>Chordata</taxon>
        <taxon>Craniata</taxon>
        <taxon>Vertebrata</taxon>
        <taxon>Euteleostomi</taxon>
        <taxon>Actinopterygii</taxon>
        <taxon>Neopterygii</taxon>
        <taxon>Teleostei</taxon>
        <taxon>Neoteleostei</taxon>
        <taxon>Acanthomorphata</taxon>
        <taxon>Ovalentaria</taxon>
        <taxon>Cichlomorphae</taxon>
        <taxon>Cichliformes</taxon>
        <taxon>Cichlidae</taxon>
        <taxon>African cichlids</taxon>
        <taxon>Pseudocrenilabrinae</taxon>
        <taxon>Haplochromini</taxon>
        <taxon>Maylandia</taxon>
        <taxon>Maylandia zebra complex</taxon>
    </lineage>
</organism>
<evidence type="ECO:0000259" key="3">
    <source>
        <dbReference type="PROSITE" id="PS50835"/>
    </source>
</evidence>
<keyword evidence="1" id="KW-0732">Signal</keyword>
<dbReference type="PANTHER" id="PTHR23268">
    <property type="entry name" value="T-CELL RECEPTOR BETA CHAIN"/>
    <property type="match status" value="1"/>
</dbReference>
<protein>
    <recommendedName>
        <fullName evidence="3">Ig-like domain-containing protein</fullName>
    </recommendedName>
</protein>
<evidence type="ECO:0000313" key="4">
    <source>
        <dbReference type="Ensembl" id="ENSMZEP00005015170.1"/>
    </source>
</evidence>
<dbReference type="Proteomes" id="UP000265160">
    <property type="component" value="LG19"/>
</dbReference>
<dbReference type="SUPFAM" id="SSF48726">
    <property type="entry name" value="Immunoglobulin"/>
    <property type="match status" value="1"/>
</dbReference>
<dbReference type="GO" id="GO:0005886">
    <property type="term" value="C:plasma membrane"/>
    <property type="evidence" value="ECO:0007669"/>
    <property type="project" value="TreeGrafter"/>
</dbReference>
<dbReference type="InterPro" id="IPR013106">
    <property type="entry name" value="Ig_V-set"/>
</dbReference>